<dbReference type="PANTHER" id="PTHR42678">
    <property type="entry name" value="AMIDASE"/>
    <property type="match status" value="1"/>
</dbReference>
<accession>C9SFK2</accession>
<dbReference type="eggNOG" id="KOG1211">
    <property type="taxonomic scope" value="Eukaryota"/>
</dbReference>
<dbReference type="GO" id="GO:0016740">
    <property type="term" value="F:transferase activity"/>
    <property type="evidence" value="ECO:0007669"/>
    <property type="project" value="UniProtKB-KW"/>
</dbReference>
<dbReference type="SUPFAM" id="SSF75304">
    <property type="entry name" value="Amidase signature (AS) enzymes"/>
    <property type="match status" value="1"/>
</dbReference>
<keyword evidence="3" id="KW-1185">Reference proteome</keyword>
<dbReference type="Pfam" id="PF01425">
    <property type="entry name" value="Amidase"/>
    <property type="match status" value="1"/>
</dbReference>
<name>C9SFK2_VERA1</name>
<dbReference type="InterPro" id="IPR023631">
    <property type="entry name" value="Amidase_dom"/>
</dbReference>
<reference evidence="3" key="1">
    <citation type="journal article" date="2011" name="PLoS Pathog.">
        <title>Comparative genomics yields insights into niche adaptation of plant vascular wilt pathogens.</title>
        <authorList>
            <person name="Klosterman S.J."/>
            <person name="Subbarao K.V."/>
            <person name="Kang S."/>
            <person name="Veronese P."/>
            <person name="Gold S.E."/>
            <person name="Thomma B.P.H.J."/>
            <person name="Chen Z."/>
            <person name="Henrissat B."/>
            <person name="Lee Y.-H."/>
            <person name="Park J."/>
            <person name="Garcia-Pedrajas M.D."/>
            <person name="Barbara D.J."/>
            <person name="Anchieta A."/>
            <person name="de Jonge R."/>
            <person name="Santhanam P."/>
            <person name="Maruthachalam K."/>
            <person name="Atallah Z."/>
            <person name="Amyotte S.G."/>
            <person name="Paz Z."/>
            <person name="Inderbitzin P."/>
            <person name="Hayes R.J."/>
            <person name="Heiman D.I."/>
            <person name="Young S."/>
            <person name="Zeng Q."/>
            <person name="Engels R."/>
            <person name="Galagan J."/>
            <person name="Cuomo C.A."/>
            <person name="Dobinson K.F."/>
            <person name="Ma L.-J."/>
        </authorList>
    </citation>
    <scope>NUCLEOTIDE SEQUENCE [LARGE SCALE GENOMIC DNA]</scope>
    <source>
        <strain evidence="3">VaMs.102 / ATCC MYA-4576 / FGSC 10136</strain>
    </source>
</reference>
<dbReference type="Proteomes" id="UP000008698">
    <property type="component" value="Unassembled WGS sequence"/>
</dbReference>
<dbReference type="EMBL" id="DS985217">
    <property type="protein sequence ID" value="EEY17335.1"/>
    <property type="molecule type" value="Genomic_DNA"/>
</dbReference>
<protein>
    <submittedName>
        <fullName evidence="2">Glutamyl-tRNA(Gln) amidotransferase subunit A</fullName>
    </submittedName>
</protein>
<evidence type="ECO:0000313" key="2">
    <source>
        <dbReference type="EMBL" id="EEY17335.1"/>
    </source>
</evidence>
<dbReference type="AlphaFoldDB" id="C9SFK2"/>
<dbReference type="HOGENOM" id="CLU_858427_0_0_1"/>
<evidence type="ECO:0000313" key="3">
    <source>
        <dbReference type="Proteomes" id="UP000008698"/>
    </source>
</evidence>
<dbReference type="RefSeq" id="XP_003005491.1">
    <property type="nucleotide sequence ID" value="XM_003005445.1"/>
</dbReference>
<dbReference type="OrthoDB" id="566138at2759"/>
<dbReference type="Gene3D" id="3.90.1300.10">
    <property type="entry name" value="Amidase signature (AS) domain"/>
    <property type="match status" value="2"/>
</dbReference>
<dbReference type="KEGG" id="val:VDBG_03444"/>
<proteinExistence type="predicted"/>
<dbReference type="InterPro" id="IPR036928">
    <property type="entry name" value="AS_sf"/>
</dbReference>
<gene>
    <name evidence="2" type="ORF">VDBG_03444</name>
</gene>
<organism evidence="3">
    <name type="scientific">Verticillium alfalfae (strain VaMs.102 / ATCC MYA-4576 / FGSC 10136)</name>
    <name type="common">Verticillium wilt of alfalfa</name>
    <name type="synonym">Verticillium albo-atrum</name>
    <dbReference type="NCBI Taxonomy" id="526221"/>
    <lineage>
        <taxon>Eukaryota</taxon>
        <taxon>Fungi</taxon>
        <taxon>Dikarya</taxon>
        <taxon>Ascomycota</taxon>
        <taxon>Pezizomycotina</taxon>
        <taxon>Sordariomycetes</taxon>
        <taxon>Hypocreomycetidae</taxon>
        <taxon>Glomerellales</taxon>
        <taxon>Plectosphaerellaceae</taxon>
        <taxon>Verticillium</taxon>
    </lineage>
</organism>
<keyword evidence="2" id="KW-0808">Transferase</keyword>
<dbReference type="GeneID" id="9532174"/>
<evidence type="ECO:0000259" key="1">
    <source>
        <dbReference type="Pfam" id="PF01425"/>
    </source>
</evidence>
<dbReference type="STRING" id="526221.C9SFK2"/>
<sequence length="324" mass="35556">MAGAILLGRTNMPPMADGGSQRGYFGRTESPYNQEYMCTSYASGFSLGSGVATAAGFAPTGLGSETYIGKGTTSAGDAPAFADSIRALWLQAKKDLETLGASTVETNFPLVENYTKQHFPGQAAHVPGMPEGWIDIERCQMIALGWDNFLRTNDAPNCKTLATVDHKKIRSFYAPLDDLRKHTEAQNHVRYADMIAYIRHRPESIHDLPGCAEARRSLEAARKRDLDSWLDEHGCDAIVFPTNEDVPRADAEEVLSSMQHALRDGVKYSNGTRALKHMCVPAITVPMGIMADKQMPVGLTFAGRAYTDVDLLRYAYAFETATRH</sequence>
<dbReference type="PANTHER" id="PTHR42678:SF11">
    <property type="entry name" value="AMIDASE FAMILY PROTEIN"/>
    <property type="match status" value="1"/>
</dbReference>
<feature type="domain" description="Amidase" evidence="1">
    <location>
        <begin position="2"/>
        <end position="66"/>
    </location>
</feature>